<feature type="transmembrane region" description="Helical" evidence="6">
    <location>
        <begin position="23"/>
        <end position="40"/>
    </location>
</feature>
<keyword evidence="8" id="KW-1185">Reference proteome</keyword>
<feature type="transmembrane region" description="Helical" evidence="6">
    <location>
        <begin position="379"/>
        <end position="404"/>
    </location>
</feature>
<dbReference type="NCBIfam" id="TIGR00785">
    <property type="entry name" value="dass"/>
    <property type="match status" value="1"/>
</dbReference>
<feature type="transmembrane region" description="Helical" evidence="6">
    <location>
        <begin position="478"/>
        <end position="499"/>
    </location>
</feature>
<keyword evidence="4 6" id="KW-1133">Transmembrane helix</keyword>
<accession>A0A240UAB7</accession>
<evidence type="ECO:0000313" key="8">
    <source>
        <dbReference type="Proteomes" id="UP000194440"/>
    </source>
</evidence>
<feature type="transmembrane region" description="Helical" evidence="6">
    <location>
        <begin position="111"/>
        <end position="135"/>
    </location>
</feature>
<evidence type="ECO:0000256" key="3">
    <source>
        <dbReference type="ARBA" id="ARBA00022692"/>
    </source>
</evidence>
<evidence type="ECO:0000256" key="6">
    <source>
        <dbReference type="SAM" id="Phobius"/>
    </source>
</evidence>
<dbReference type="AlphaFoldDB" id="A0A240UAB7"/>
<dbReference type="GO" id="GO:1905039">
    <property type="term" value="P:carboxylic acid transmembrane transport"/>
    <property type="evidence" value="ECO:0007669"/>
    <property type="project" value="UniProtKB-ARBA"/>
</dbReference>
<dbReference type="InterPro" id="IPR030676">
    <property type="entry name" value="CitT-rel"/>
</dbReference>
<dbReference type="GO" id="GO:0008514">
    <property type="term" value="F:organic anion transmembrane transporter activity"/>
    <property type="evidence" value="ECO:0007669"/>
    <property type="project" value="UniProtKB-ARBA"/>
</dbReference>
<proteinExistence type="inferred from homology"/>
<evidence type="ECO:0000313" key="7">
    <source>
        <dbReference type="EMBL" id="ART58015.1"/>
    </source>
</evidence>
<dbReference type="KEGG" id="acip:CBP36_03290"/>
<sequence length="505" mass="53557">MTAPLAAPLPASPPAPAGLIKRFGLWAALAAMVAVLLLPTPADLPLAGHYMLAILAFAVIIWMTEALDYSVSAVVIGALMLFLLAYAPSAAKPGITTAMGTGASLGLALSGFANSAVALVAAACFIASAMTATGLDRRIALTVLSKVGAKTHHIVIGAMIVGFLLSFIVPSTTARVACLMPIMMGFVLAFNVDRKSRFAALLVITTAQTASIWNVGIKTAAAQNMVAIGFIEKQLGAQITWLEWFVAAAPFAALMTVALFFIMTRMMKPEMKEIAGGQETIRKQLQELGPMTMNQWKLLAIVLVLLGFWSTEKVLHSFDTTSTTIAAVALMLFPRIGVMDWKQSQKGFPWGTVVLFAVGISVGSALLQTKAAGWLAQLIVTNLGLQMASAFVILMLLSAFLIVIHLGFASATALASTMIPIIISVLSAVETPGINIVGMTMILQFVVSFGFILPVNAPQNMIAYGTDTFEARDFVRTGLVITVVATVLLVIFGLTYWPWMGLMVK</sequence>
<gene>
    <name evidence="7" type="ORF">CBP36_03290</name>
</gene>
<evidence type="ECO:0000256" key="1">
    <source>
        <dbReference type="ARBA" id="ARBA00004141"/>
    </source>
</evidence>
<evidence type="ECO:0000256" key="2">
    <source>
        <dbReference type="ARBA" id="ARBA00007349"/>
    </source>
</evidence>
<dbReference type="KEGG" id="acis:CBP35_15650"/>
<dbReference type="PANTHER" id="PTHR10283">
    <property type="entry name" value="SOLUTE CARRIER FAMILY 13 MEMBER"/>
    <property type="match status" value="1"/>
</dbReference>
<organism evidence="7 8">
    <name type="scientific">Acidovorax carolinensis</name>
    <dbReference type="NCBI Taxonomy" id="553814"/>
    <lineage>
        <taxon>Bacteria</taxon>
        <taxon>Pseudomonadati</taxon>
        <taxon>Pseudomonadota</taxon>
        <taxon>Betaproteobacteria</taxon>
        <taxon>Burkholderiales</taxon>
        <taxon>Comamonadaceae</taxon>
        <taxon>Acidovorax</taxon>
    </lineage>
</organism>
<feature type="transmembrane region" description="Helical" evidence="6">
    <location>
        <begin position="199"/>
        <end position="221"/>
    </location>
</feature>
<feature type="transmembrane region" description="Helical" evidence="6">
    <location>
        <begin position="71"/>
        <end position="91"/>
    </location>
</feature>
<evidence type="ECO:0000256" key="5">
    <source>
        <dbReference type="ARBA" id="ARBA00023136"/>
    </source>
</evidence>
<keyword evidence="5 6" id="KW-0472">Membrane</keyword>
<dbReference type="InterPro" id="IPR001898">
    <property type="entry name" value="SLC13A/DASS"/>
</dbReference>
<feature type="transmembrane region" description="Helical" evidence="6">
    <location>
        <begin position="46"/>
        <end position="64"/>
    </location>
</feature>
<dbReference type="Pfam" id="PF00939">
    <property type="entry name" value="Na_sulph_symp"/>
    <property type="match status" value="1"/>
</dbReference>
<evidence type="ECO:0000256" key="4">
    <source>
        <dbReference type="ARBA" id="ARBA00022989"/>
    </source>
</evidence>
<evidence type="ECO:0008006" key="9">
    <source>
        <dbReference type="Google" id="ProtNLM"/>
    </source>
</evidence>
<feature type="transmembrane region" description="Helical" evidence="6">
    <location>
        <begin position="241"/>
        <end position="262"/>
    </location>
</feature>
<protein>
    <recommendedName>
        <fullName evidence="9">Anion transporter</fullName>
    </recommendedName>
</protein>
<comment type="similarity">
    <text evidence="2">Belongs to the SLC13A/DASS transporter (TC 2.A.47) family. DIT1 subfamily.</text>
</comment>
<dbReference type="PIRSF" id="PIRSF002457">
    <property type="entry name" value="DASS"/>
    <property type="match status" value="1"/>
</dbReference>
<dbReference type="GO" id="GO:0005886">
    <property type="term" value="C:plasma membrane"/>
    <property type="evidence" value="ECO:0007669"/>
    <property type="project" value="TreeGrafter"/>
</dbReference>
<feature type="transmembrane region" description="Helical" evidence="6">
    <location>
        <begin position="411"/>
        <end position="429"/>
    </location>
</feature>
<reference evidence="7" key="1">
    <citation type="submission" date="2017-05" db="EMBL/GenBank/DDBJ databases">
        <title>Polyphasic characterization of four soil-derived phenanthrene-degrading Acidovorax strains and proposal of Acidovorax phenanthrenivorans sp. nov.</title>
        <authorList>
            <person name="Singleton D."/>
            <person name="Lee J."/>
            <person name="Dickey A.N."/>
            <person name="Stroud A."/>
            <person name="Scholl E.H."/>
            <person name="Wright F.A."/>
            <person name="Aitken M.D."/>
        </authorList>
    </citation>
    <scope>NUCLEOTIDE SEQUENCE</scope>
    <source>
        <strain evidence="7">P4</strain>
    </source>
</reference>
<feature type="transmembrane region" description="Helical" evidence="6">
    <location>
        <begin position="435"/>
        <end position="457"/>
    </location>
</feature>
<feature type="transmembrane region" description="Helical" evidence="6">
    <location>
        <begin position="348"/>
        <end position="367"/>
    </location>
</feature>
<comment type="subcellular location">
    <subcellularLocation>
        <location evidence="1">Membrane</location>
        <topology evidence="1">Multi-pass membrane protein</topology>
    </subcellularLocation>
</comment>
<dbReference type="PANTHER" id="PTHR10283:SF82">
    <property type="entry name" value="SOLUTE CARRIER FAMILY 13 MEMBER 2"/>
    <property type="match status" value="1"/>
</dbReference>
<feature type="transmembrane region" description="Helical" evidence="6">
    <location>
        <begin position="147"/>
        <end position="168"/>
    </location>
</feature>
<dbReference type="OrthoDB" id="9766267at2"/>
<name>A0A240UAB7_9BURK</name>
<dbReference type="RefSeq" id="WP_086926563.1">
    <property type="nucleotide sequence ID" value="NZ_CP021362.1"/>
</dbReference>
<feature type="transmembrane region" description="Helical" evidence="6">
    <location>
        <begin position="174"/>
        <end position="192"/>
    </location>
</feature>
<keyword evidence="3 6" id="KW-0812">Transmembrane</keyword>
<dbReference type="Proteomes" id="UP000194440">
    <property type="component" value="Chromosome"/>
</dbReference>
<dbReference type="EMBL" id="CP021366">
    <property type="protein sequence ID" value="ART58015.1"/>
    <property type="molecule type" value="Genomic_DNA"/>
</dbReference>